<dbReference type="Proteomes" id="UP000494363">
    <property type="component" value="Unassembled WGS sequence"/>
</dbReference>
<dbReference type="InterPro" id="IPR045584">
    <property type="entry name" value="Pilin-like"/>
</dbReference>
<protein>
    <recommendedName>
        <fullName evidence="2">Type 4 secretion system PilS N-terminal domain-containing protein</fullName>
    </recommendedName>
</protein>
<evidence type="ECO:0000259" key="2">
    <source>
        <dbReference type="Pfam" id="PF08805"/>
    </source>
</evidence>
<gene>
    <name evidence="3" type="ORF">LMG29542_05653</name>
</gene>
<feature type="transmembrane region" description="Helical" evidence="1">
    <location>
        <begin position="35"/>
        <end position="57"/>
    </location>
</feature>
<keyword evidence="1" id="KW-0812">Transmembrane</keyword>
<sequence length="197" mass="20772">MKSGGIVWSRKRCGKTASGKVMGKRFKERGQRGSVLLEYGLYLLVALIAIIGIYSYFTSSSVGEQTNQLGSDLTTLAGKVKSSYSGQYTNVTNTALDTGGFFKNLTSMQDTGGNVTVSPGGGQLQVTSGTLNVAGDSVQYSITNLPDLACQPILSAIQRAASQISINGTVIKSPTVSFNPANMVCTNDANKLTYLMT</sequence>
<dbReference type="EMBL" id="CADIKH010000033">
    <property type="protein sequence ID" value="CAB3767566.1"/>
    <property type="molecule type" value="Genomic_DNA"/>
</dbReference>
<dbReference type="SUPFAM" id="SSF54523">
    <property type="entry name" value="Pili subunits"/>
    <property type="match status" value="1"/>
</dbReference>
<proteinExistence type="predicted"/>
<feature type="domain" description="Type 4 secretion system PilS N-terminal" evidence="2">
    <location>
        <begin position="65"/>
        <end position="194"/>
    </location>
</feature>
<dbReference type="InterPro" id="IPR014911">
    <property type="entry name" value="PilS_N"/>
</dbReference>
<evidence type="ECO:0000313" key="4">
    <source>
        <dbReference type="Proteomes" id="UP000494363"/>
    </source>
</evidence>
<organism evidence="3 4">
    <name type="scientific">Paraburkholderia humisilvae</name>
    <dbReference type="NCBI Taxonomy" id="627669"/>
    <lineage>
        <taxon>Bacteria</taxon>
        <taxon>Pseudomonadati</taxon>
        <taxon>Pseudomonadota</taxon>
        <taxon>Betaproteobacteria</taxon>
        <taxon>Burkholderiales</taxon>
        <taxon>Burkholderiaceae</taxon>
        <taxon>Paraburkholderia</taxon>
    </lineage>
</organism>
<evidence type="ECO:0000256" key="1">
    <source>
        <dbReference type="SAM" id="Phobius"/>
    </source>
</evidence>
<keyword evidence="1" id="KW-1133">Transmembrane helix</keyword>
<accession>A0A6J5EQR8</accession>
<keyword evidence="1" id="KW-0472">Membrane</keyword>
<name>A0A6J5EQR8_9BURK</name>
<evidence type="ECO:0000313" key="3">
    <source>
        <dbReference type="EMBL" id="CAB3767566.1"/>
    </source>
</evidence>
<keyword evidence="4" id="KW-1185">Reference proteome</keyword>
<reference evidence="3 4" key="1">
    <citation type="submission" date="2020-04" db="EMBL/GenBank/DDBJ databases">
        <authorList>
            <person name="De Canck E."/>
        </authorList>
    </citation>
    <scope>NUCLEOTIDE SEQUENCE [LARGE SCALE GENOMIC DNA]</scope>
    <source>
        <strain evidence="3 4">LMG 29542</strain>
    </source>
</reference>
<dbReference type="Gene3D" id="3.30.1690.10">
    <property type="entry name" value="TcpA-like pilin"/>
    <property type="match status" value="1"/>
</dbReference>
<dbReference type="RefSeq" id="WP_175229755.1">
    <property type="nucleotide sequence ID" value="NZ_CADIKH010000033.1"/>
</dbReference>
<dbReference type="AlphaFoldDB" id="A0A6J5EQR8"/>
<dbReference type="Pfam" id="PF08805">
    <property type="entry name" value="PilS"/>
    <property type="match status" value="1"/>
</dbReference>